<dbReference type="GO" id="GO:0005737">
    <property type="term" value="C:cytoplasm"/>
    <property type="evidence" value="ECO:0007669"/>
    <property type="project" value="UniProtKB-SubCell"/>
</dbReference>
<dbReference type="EC" id="2.7.1.23" evidence="6"/>
<dbReference type="HAMAP" id="MF_00361">
    <property type="entry name" value="NAD_kinase"/>
    <property type="match status" value="1"/>
</dbReference>
<evidence type="ECO:0000313" key="8">
    <source>
        <dbReference type="Proteomes" id="UP000185812"/>
    </source>
</evidence>
<gene>
    <name evidence="6" type="primary">nadK</name>
    <name evidence="7" type="ORF">SAMN04488087_0037</name>
</gene>
<dbReference type="GO" id="GO:0005524">
    <property type="term" value="F:ATP binding"/>
    <property type="evidence" value="ECO:0007669"/>
    <property type="project" value="UniProtKB-KW"/>
</dbReference>
<dbReference type="InterPro" id="IPR002504">
    <property type="entry name" value="NADK"/>
</dbReference>
<dbReference type="InterPro" id="IPR017438">
    <property type="entry name" value="ATP-NAD_kinase_N"/>
</dbReference>
<dbReference type="STRING" id="633813.SAMN04488087_0037"/>
<name>A0A1M6P579_9BACT</name>
<comment type="similarity">
    <text evidence="6">Belongs to the NAD kinase family.</text>
</comment>
<organism evidence="7 8">
    <name type="scientific">Rhodothermus profundi</name>
    <dbReference type="NCBI Taxonomy" id="633813"/>
    <lineage>
        <taxon>Bacteria</taxon>
        <taxon>Pseudomonadati</taxon>
        <taxon>Rhodothermota</taxon>
        <taxon>Rhodothermia</taxon>
        <taxon>Rhodothermales</taxon>
        <taxon>Rhodothermaceae</taxon>
        <taxon>Rhodothermus</taxon>
    </lineage>
</organism>
<keyword evidence="6" id="KW-0067">ATP-binding</keyword>
<keyword evidence="2 6" id="KW-0418">Kinase</keyword>
<keyword evidence="6" id="KW-0547">Nucleotide-binding</keyword>
<feature type="active site" description="Proton acceptor" evidence="6">
    <location>
        <position position="74"/>
    </location>
</feature>
<dbReference type="Gene3D" id="2.60.200.30">
    <property type="entry name" value="Probable inorganic polyphosphate/atp-NAD kinase, domain 2"/>
    <property type="match status" value="1"/>
</dbReference>
<feature type="binding site" evidence="6">
    <location>
        <position position="212"/>
    </location>
    <ligand>
        <name>NAD(+)</name>
        <dbReference type="ChEBI" id="CHEBI:57540"/>
    </ligand>
</feature>
<keyword evidence="3 6" id="KW-0521">NADP</keyword>
<dbReference type="GO" id="GO:0051287">
    <property type="term" value="F:NAD binding"/>
    <property type="evidence" value="ECO:0007669"/>
    <property type="project" value="UniProtKB-ARBA"/>
</dbReference>
<feature type="binding site" evidence="6">
    <location>
        <begin position="74"/>
        <end position="75"/>
    </location>
    <ligand>
        <name>NAD(+)</name>
        <dbReference type="ChEBI" id="CHEBI:57540"/>
    </ligand>
</feature>
<dbReference type="OrthoDB" id="9774737at2"/>
<dbReference type="PANTHER" id="PTHR20275">
    <property type="entry name" value="NAD KINASE"/>
    <property type="match status" value="1"/>
</dbReference>
<evidence type="ECO:0000256" key="1">
    <source>
        <dbReference type="ARBA" id="ARBA00022679"/>
    </source>
</evidence>
<evidence type="ECO:0000256" key="2">
    <source>
        <dbReference type="ARBA" id="ARBA00022777"/>
    </source>
</evidence>
<dbReference type="InterPro" id="IPR016064">
    <property type="entry name" value="NAD/diacylglycerol_kinase_sf"/>
</dbReference>
<keyword evidence="6" id="KW-0963">Cytoplasm</keyword>
<dbReference type="GO" id="GO:0019674">
    <property type="term" value="P:NAD+ metabolic process"/>
    <property type="evidence" value="ECO:0007669"/>
    <property type="project" value="InterPro"/>
</dbReference>
<dbReference type="GO" id="GO:0003951">
    <property type="term" value="F:NAD+ kinase activity"/>
    <property type="evidence" value="ECO:0007669"/>
    <property type="project" value="UniProtKB-UniRule"/>
</dbReference>
<dbReference type="Proteomes" id="UP000185812">
    <property type="component" value="Unassembled WGS sequence"/>
</dbReference>
<evidence type="ECO:0000256" key="3">
    <source>
        <dbReference type="ARBA" id="ARBA00022857"/>
    </source>
</evidence>
<dbReference type="InterPro" id="IPR017437">
    <property type="entry name" value="ATP-NAD_kinase_PpnK-typ_C"/>
</dbReference>
<feature type="binding site" evidence="6">
    <location>
        <begin position="188"/>
        <end position="193"/>
    </location>
    <ligand>
        <name>NAD(+)</name>
        <dbReference type="ChEBI" id="CHEBI:57540"/>
    </ligand>
</feature>
<comment type="caution">
    <text evidence="6">Lacks conserved residue(s) required for the propagation of feature annotation.</text>
</comment>
<dbReference type="AlphaFoldDB" id="A0A1M6P579"/>
<reference evidence="8" key="1">
    <citation type="submission" date="2016-11" db="EMBL/GenBank/DDBJ databases">
        <authorList>
            <person name="Varghese N."/>
            <person name="Submissions S."/>
        </authorList>
    </citation>
    <scope>NUCLEOTIDE SEQUENCE [LARGE SCALE GENOMIC DNA]</scope>
    <source>
        <strain evidence="8">DSM 22212</strain>
    </source>
</reference>
<dbReference type="PANTHER" id="PTHR20275:SF0">
    <property type="entry name" value="NAD KINASE"/>
    <property type="match status" value="1"/>
</dbReference>
<dbReference type="Gene3D" id="3.40.50.10330">
    <property type="entry name" value="Probable inorganic polyphosphate/atp-NAD kinase, domain 1"/>
    <property type="match status" value="1"/>
</dbReference>
<evidence type="ECO:0000256" key="6">
    <source>
        <dbReference type="HAMAP-Rule" id="MF_00361"/>
    </source>
</evidence>
<keyword evidence="1 6" id="KW-0808">Transferase</keyword>
<evidence type="ECO:0000256" key="4">
    <source>
        <dbReference type="ARBA" id="ARBA00023027"/>
    </source>
</evidence>
<feature type="binding site" evidence="6">
    <location>
        <begin position="147"/>
        <end position="148"/>
    </location>
    <ligand>
        <name>NAD(+)</name>
        <dbReference type="ChEBI" id="CHEBI:57540"/>
    </ligand>
</feature>
<keyword evidence="8" id="KW-1185">Reference proteome</keyword>
<comment type="catalytic activity">
    <reaction evidence="5 6">
        <text>NAD(+) + ATP = ADP + NADP(+) + H(+)</text>
        <dbReference type="Rhea" id="RHEA:18629"/>
        <dbReference type="ChEBI" id="CHEBI:15378"/>
        <dbReference type="ChEBI" id="CHEBI:30616"/>
        <dbReference type="ChEBI" id="CHEBI:57540"/>
        <dbReference type="ChEBI" id="CHEBI:58349"/>
        <dbReference type="ChEBI" id="CHEBI:456216"/>
        <dbReference type="EC" id="2.7.1.23"/>
    </reaction>
</comment>
<evidence type="ECO:0000313" key="7">
    <source>
        <dbReference type="EMBL" id="SHK03104.1"/>
    </source>
</evidence>
<sequence length="290" mass="31351">MIYGITGNTQKEQLWEPVASLVRWLEAQGLEARLHPAVARGLVARKLLSDSKAAALTAHDLAAEVDVLLSFGGDGTLLQSAHLAGRRGTPVLGVNIGRMGFLADVEVEQVREAIRTIEAGDFHLEARMVLEAELEDGSTPALPWALNEFVIDRSGLAGLITIEVTVDGVPLNRYWADGLIFATPTGSTAYSLSAGGPIVSPNCEVVILTPIAPHTLTLRPIVLPASVEIDVRVYTGGQPYVLAADGHSQLIHREGQRITIRKAQHTVNLVKLPGRHYFQTLRTKLMWGAR</sequence>
<dbReference type="Pfam" id="PF20143">
    <property type="entry name" value="NAD_kinase_C"/>
    <property type="match status" value="1"/>
</dbReference>
<dbReference type="RefSeq" id="WP_072713811.1">
    <property type="nucleotide sequence ID" value="NZ_FRAU01000001.1"/>
</dbReference>
<evidence type="ECO:0000256" key="5">
    <source>
        <dbReference type="ARBA" id="ARBA00047925"/>
    </source>
</evidence>
<comment type="function">
    <text evidence="6">Involved in the regulation of the intracellular balance of NAD and NADP, and is a key enzyme in the biosynthesis of NADP. Catalyzes specifically the phosphorylation on 2'-hydroxyl of the adenosine moiety of NAD to yield NADP.</text>
</comment>
<dbReference type="Pfam" id="PF01513">
    <property type="entry name" value="NAD_kinase"/>
    <property type="match status" value="1"/>
</dbReference>
<comment type="cofactor">
    <cofactor evidence="6">
        <name>a divalent metal cation</name>
        <dbReference type="ChEBI" id="CHEBI:60240"/>
    </cofactor>
</comment>
<dbReference type="GO" id="GO:0046872">
    <property type="term" value="F:metal ion binding"/>
    <property type="evidence" value="ECO:0007669"/>
    <property type="project" value="UniProtKB-UniRule"/>
</dbReference>
<proteinExistence type="inferred from homology"/>
<protein>
    <recommendedName>
        <fullName evidence="6">NAD kinase</fullName>
        <ecNumber evidence="6">2.7.1.23</ecNumber>
    </recommendedName>
    <alternativeName>
        <fullName evidence="6">ATP-dependent NAD kinase</fullName>
    </alternativeName>
</protein>
<accession>A0A1M6P579</accession>
<keyword evidence="4 6" id="KW-0520">NAD</keyword>
<feature type="binding site" evidence="6">
    <location>
        <position position="177"/>
    </location>
    <ligand>
        <name>NAD(+)</name>
        <dbReference type="ChEBI" id="CHEBI:57540"/>
    </ligand>
</feature>
<dbReference type="EMBL" id="FRAU01000001">
    <property type="protein sequence ID" value="SHK03104.1"/>
    <property type="molecule type" value="Genomic_DNA"/>
</dbReference>
<dbReference type="SUPFAM" id="SSF111331">
    <property type="entry name" value="NAD kinase/diacylglycerol kinase-like"/>
    <property type="match status" value="1"/>
</dbReference>
<dbReference type="GO" id="GO:0006741">
    <property type="term" value="P:NADP+ biosynthetic process"/>
    <property type="evidence" value="ECO:0007669"/>
    <property type="project" value="UniProtKB-UniRule"/>
</dbReference>
<comment type="subcellular location">
    <subcellularLocation>
        <location evidence="6">Cytoplasm</location>
    </subcellularLocation>
</comment>